<reference evidence="1" key="1">
    <citation type="submission" date="2013-12" db="EMBL/GenBank/DDBJ databases">
        <authorList>
            <person name="Aslett M."/>
        </authorList>
    </citation>
    <scope>NUCLEOTIDE SEQUENCE [LARGE SCALE GENOMIC DNA]</scope>
    <source>
        <strain evidence="1">Lindley</strain>
    </source>
</reference>
<evidence type="ECO:0000313" key="2">
    <source>
        <dbReference type="WBParaSite" id="GPLIN_000226100"/>
    </source>
</evidence>
<proteinExistence type="predicted"/>
<sequence length="350" mass="40551">MSDNVSGEEQQQQMEDMLICADVWLEVFAFVSRVELGHLMALISDRFDVLVDEHFKLRKWSLGSLDIRRATDGSGAEIVNRSGEQLPLPQGPIPNKVIGFERIWISYVDQTVIKFLQRIRPLFDSSGTNVEIGTSHFADQSRSGEIICQKIWPFVNDNIRRLPRLDPSGLNLLRQFSPTILRRSANLRSIDFHGLSPAFPAKDNFEASDEQAMAKWLITQRKDGLPKMLHCRFYSEGMERLKRAFVNALKPVNFIIKYWIYGGEGVPFELENNLTAERLTLRQMDNKYFWLLVRCPIGREEAKWREWEEEAFQLDFCRQSNCLIYLNINDWDIDDGMLDANDEGPSEPKK</sequence>
<accession>A0A183BNS5</accession>
<name>A0A183BNS5_GLOPA</name>
<keyword evidence="1" id="KW-1185">Reference proteome</keyword>
<reference evidence="1" key="2">
    <citation type="submission" date="2014-05" db="EMBL/GenBank/DDBJ databases">
        <title>The genome and life-stage specific transcriptomes of Globodera pallida elucidate key aspects of plant parasitism by a cyst nematode.</title>
        <authorList>
            <person name="Cotton J.A."/>
            <person name="Lilley C.J."/>
            <person name="Jones L.M."/>
            <person name="Kikuchi T."/>
            <person name="Reid A.J."/>
            <person name="Thorpe P."/>
            <person name="Tsai I.J."/>
            <person name="Beasley H."/>
            <person name="Blok V."/>
            <person name="Cock P.J.A."/>
            <person name="Van den Akker S.E."/>
            <person name="Holroyd N."/>
            <person name="Hunt M."/>
            <person name="Mantelin S."/>
            <person name="Naghra H."/>
            <person name="Pain A."/>
            <person name="Palomares-Rius J.E."/>
            <person name="Zarowiecki M."/>
            <person name="Berriman M."/>
            <person name="Jones J.T."/>
            <person name="Urwin P.E."/>
        </authorList>
    </citation>
    <scope>NUCLEOTIDE SEQUENCE [LARGE SCALE GENOMIC DNA]</scope>
    <source>
        <strain evidence="1">Lindley</strain>
    </source>
</reference>
<evidence type="ECO:0000313" key="1">
    <source>
        <dbReference type="Proteomes" id="UP000050741"/>
    </source>
</evidence>
<protein>
    <submittedName>
        <fullName evidence="2">F-box domain-containing protein</fullName>
    </submittedName>
</protein>
<reference evidence="2" key="3">
    <citation type="submission" date="2016-06" db="UniProtKB">
        <authorList>
            <consortium name="WormBaseParasite"/>
        </authorList>
    </citation>
    <scope>IDENTIFICATION</scope>
</reference>
<dbReference type="WBParaSite" id="GPLIN_000226100">
    <property type="protein sequence ID" value="GPLIN_000226100"/>
    <property type="gene ID" value="GPLIN_000226100"/>
</dbReference>
<organism evidence="1 2">
    <name type="scientific">Globodera pallida</name>
    <name type="common">Potato cyst nematode worm</name>
    <name type="synonym">Heterodera pallida</name>
    <dbReference type="NCBI Taxonomy" id="36090"/>
    <lineage>
        <taxon>Eukaryota</taxon>
        <taxon>Metazoa</taxon>
        <taxon>Ecdysozoa</taxon>
        <taxon>Nematoda</taxon>
        <taxon>Chromadorea</taxon>
        <taxon>Rhabditida</taxon>
        <taxon>Tylenchina</taxon>
        <taxon>Tylenchomorpha</taxon>
        <taxon>Tylenchoidea</taxon>
        <taxon>Heteroderidae</taxon>
        <taxon>Heteroderinae</taxon>
        <taxon>Globodera</taxon>
    </lineage>
</organism>
<dbReference type="AlphaFoldDB" id="A0A183BNS5"/>
<dbReference type="Proteomes" id="UP000050741">
    <property type="component" value="Unassembled WGS sequence"/>
</dbReference>